<dbReference type="Gene3D" id="3.40.605.10">
    <property type="entry name" value="Aldehyde Dehydrogenase, Chain A, domain 1"/>
    <property type="match status" value="1"/>
</dbReference>
<gene>
    <name evidence="6" type="ORF">GCM10023205_65470</name>
</gene>
<keyword evidence="7" id="KW-1185">Reference proteome</keyword>
<name>A0ABP9I3J1_9ACTN</name>
<dbReference type="RefSeq" id="WP_345679394.1">
    <property type="nucleotide sequence ID" value="NZ_BAABHS010000031.1"/>
</dbReference>
<keyword evidence="2 4" id="KW-0560">Oxidoreductase</keyword>
<organism evidence="6 7">
    <name type="scientific">Yinghuangia aomiensis</name>
    <dbReference type="NCBI Taxonomy" id="676205"/>
    <lineage>
        <taxon>Bacteria</taxon>
        <taxon>Bacillati</taxon>
        <taxon>Actinomycetota</taxon>
        <taxon>Actinomycetes</taxon>
        <taxon>Kitasatosporales</taxon>
        <taxon>Streptomycetaceae</taxon>
        <taxon>Yinghuangia</taxon>
    </lineage>
</organism>
<feature type="active site" evidence="3">
    <location>
        <position position="254"/>
    </location>
</feature>
<evidence type="ECO:0000259" key="5">
    <source>
        <dbReference type="Pfam" id="PF00171"/>
    </source>
</evidence>
<dbReference type="InterPro" id="IPR016162">
    <property type="entry name" value="Ald_DH_N"/>
</dbReference>
<comment type="caution">
    <text evidence="6">The sequence shown here is derived from an EMBL/GenBank/DDBJ whole genome shotgun (WGS) entry which is preliminary data.</text>
</comment>
<evidence type="ECO:0000313" key="6">
    <source>
        <dbReference type="EMBL" id="GAA4985913.1"/>
    </source>
</evidence>
<feature type="domain" description="Aldehyde dehydrogenase" evidence="5">
    <location>
        <begin position="21"/>
        <end position="480"/>
    </location>
</feature>
<evidence type="ECO:0000256" key="4">
    <source>
        <dbReference type="RuleBase" id="RU003345"/>
    </source>
</evidence>
<dbReference type="SUPFAM" id="SSF53720">
    <property type="entry name" value="ALDH-like"/>
    <property type="match status" value="1"/>
</dbReference>
<dbReference type="InterPro" id="IPR016161">
    <property type="entry name" value="Ald_DH/histidinol_DH"/>
</dbReference>
<evidence type="ECO:0000256" key="3">
    <source>
        <dbReference type="PROSITE-ProRule" id="PRU10007"/>
    </source>
</evidence>
<dbReference type="Pfam" id="PF00171">
    <property type="entry name" value="Aldedh"/>
    <property type="match status" value="1"/>
</dbReference>
<accession>A0ABP9I3J1</accession>
<dbReference type="EMBL" id="BAABHS010000031">
    <property type="protein sequence ID" value="GAA4985913.1"/>
    <property type="molecule type" value="Genomic_DNA"/>
</dbReference>
<comment type="similarity">
    <text evidence="1 4">Belongs to the aldehyde dehydrogenase family.</text>
</comment>
<dbReference type="InterPro" id="IPR016163">
    <property type="entry name" value="Ald_DH_C"/>
</dbReference>
<proteinExistence type="inferred from homology"/>
<dbReference type="PANTHER" id="PTHR42804">
    <property type="entry name" value="ALDEHYDE DEHYDROGENASE"/>
    <property type="match status" value="1"/>
</dbReference>
<evidence type="ECO:0000313" key="7">
    <source>
        <dbReference type="Proteomes" id="UP001500466"/>
    </source>
</evidence>
<dbReference type="PANTHER" id="PTHR42804:SF1">
    <property type="entry name" value="ALDEHYDE DEHYDROGENASE-RELATED"/>
    <property type="match status" value="1"/>
</dbReference>
<protein>
    <submittedName>
        <fullName evidence="6">Aldehyde dehydrogenase</fullName>
    </submittedName>
</protein>
<dbReference type="Gene3D" id="3.40.309.10">
    <property type="entry name" value="Aldehyde Dehydrogenase, Chain A, domain 2"/>
    <property type="match status" value="1"/>
</dbReference>
<reference evidence="7" key="1">
    <citation type="journal article" date="2019" name="Int. J. Syst. Evol. Microbiol.">
        <title>The Global Catalogue of Microorganisms (GCM) 10K type strain sequencing project: providing services to taxonomists for standard genome sequencing and annotation.</title>
        <authorList>
            <consortium name="The Broad Institute Genomics Platform"/>
            <consortium name="The Broad Institute Genome Sequencing Center for Infectious Disease"/>
            <person name="Wu L."/>
            <person name="Ma J."/>
        </authorList>
    </citation>
    <scope>NUCLEOTIDE SEQUENCE [LARGE SCALE GENOMIC DNA]</scope>
    <source>
        <strain evidence="7">JCM 17986</strain>
    </source>
</reference>
<dbReference type="PROSITE" id="PS00687">
    <property type="entry name" value="ALDEHYDE_DEHYDR_GLU"/>
    <property type="match status" value="1"/>
</dbReference>
<evidence type="ECO:0000256" key="1">
    <source>
        <dbReference type="ARBA" id="ARBA00009986"/>
    </source>
</evidence>
<sequence>MHLSLDALETTGLLVDGAWRPGGLGRFDDVSPGTGAAFATVPDGDTADMAAAVEAARRAFDAGPWPRMSGAERSACLTQLAEALKRHEPFFDHLARVEWGVANDRPGQVMAAAMITAGAAQLALVPAEEELTAPGTSGTLVHEPHGVVAAITPWNYPHTLNLTKVASAIAAGNTLVLKPSPLSPLAAVALAWIVANETDIPAGVVNIVPTTSLEAAQALTADRRVDMISFTGSTAVGKTIAADAAGTLKRLVLELGGKSAAIHLDDLDDVAYDALAARALFDGCLRHAGQACLLQSRLLVPADREQDIVARLVAAAEKVRVGDPLDDTSDMGPLISPVQTDRVLADIADAVADGATVAYGGTRVEGPGTGNYLAPTILTGVANDMRIAQDEVFGPVLAVIPYRDEEEAVALANDSRFGLVGSVWGADTDRAAGVAKRLRAGQVTVNGARALGPFGGFKESGIGREQGLEGLREYTETKTVSRPA</sequence>
<dbReference type="InterPro" id="IPR015590">
    <property type="entry name" value="Aldehyde_DH_dom"/>
</dbReference>
<dbReference type="InterPro" id="IPR029510">
    <property type="entry name" value="Ald_DH_CS_GLU"/>
</dbReference>
<evidence type="ECO:0000256" key="2">
    <source>
        <dbReference type="ARBA" id="ARBA00023002"/>
    </source>
</evidence>
<dbReference type="Proteomes" id="UP001500466">
    <property type="component" value="Unassembled WGS sequence"/>
</dbReference>